<dbReference type="EMBL" id="FMKA01000008">
    <property type="protein sequence ID" value="SCP97077.1"/>
    <property type="molecule type" value="Genomic_DNA"/>
</dbReference>
<keyword evidence="2" id="KW-1185">Reference proteome</keyword>
<dbReference type="AlphaFoldDB" id="A0A1D3TT09"/>
<organism evidence="1 2">
    <name type="scientific">Anaerobium acetethylicum</name>
    <dbReference type="NCBI Taxonomy" id="1619234"/>
    <lineage>
        <taxon>Bacteria</taxon>
        <taxon>Bacillati</taxon>
        <taxon>Bacillota</taxon>
        <taxon>Clostridia</taxon>
        <taxon>Lachnospirales</taxon>
        <taxon>Lachnospiraceae</taxon>
        <taxon>Anaerobium</taxon>
    </lineage>
</organism>
<name>A0A1D3TT09_9FIRM</name>
<gene>
    <name evidence="1" type="ORF">SAMN05421730_100849</name>
</gene>
<evidence type="ECO:0000313" key="1">
    <source>
        <dbReference type="EMBL" id="SCP97077.1"/>
    </source>
</evidence>
<evidence type="ECO:0000313" key="2">
    <source>
        <dbReference type="Proteomes" id="UP000199315"/>
    </source>
</evidence>
<dbReference type="OrthoDB" id="9780343at2"/>
<proteinExistence type="predicted"/>
<protein>
    <recommendedName>
        <fullName evidence="3">DUF2225 domain-containing protein</fullName>
    </recommendedName>
</protein>
<sequence>MSGLLSGLDKFGLEGLEGAILFPEAKKKRTAESPTAKPVVKETDLIFDKGYECPACGSEFRAKTVKTGKAKLAEVEMDLRPRYQNVDPLKYDAVVCPECGYAALTRFFNSLTPVQVRLIKEEITVRFKAASKAEEIYTYEKAIENHKLALVNAMVKKAKSSEKAYICLKLAWIIRGKKEHLPTYVDNYDAIIKESEEEENRFVKNAFEGFRRAIETESFPMCGMDEHTTIYLVAVLAMNTGNYEVASKLVSSVLTDRTASRRIKDKACELKEALIQKIRSSR</sequence>
<dbReference type="Proteomes" id="UP000199315">
    <property type="component" value="Unassembled WGS sequence"/>
</dbReference>
<accession>A0A1D3TT09</accession>
<reference evidence="1 2" key="1">
    <citation type="submission" date="2016-09" db="EMBL/GenBank/DDBJ databases">
        <authorList>
            <person name="Capua I."/>
            <person name="De Benedictis P."/>
            <person name="Joannis T."/>
            <person name="Lombin L.H."/>
            <person name="Cattoli G."/>
        </authorList>
    </citation>
    <scope>NUCLEOTIDE SEQUENCE [LARGE SCALE GENOMIC DNA]</scope>
    <source>
        <strain evidence="1 2">GluBS11</strain>
    </source>
</reference>
<dbReference type="STRING" id="1619234.SAMN05421730_100849"/>
<evidence type="ECO:0008006" key="3">
    <source>
        <dbReference type="Google" id="ProtNLM"/>
    </source>
</evidence>
<dbReference type="Pfam" id="PF09986">
    <property type="entry name" value="DUF2225"/>
    <property type="match status" value="1"/>
</dbReference>
<dbReference type="RefSeq" id="WP_091232801.1">
    <property type="nucleotide sequence ID" value="NZ_FMKA01000008.1"/>
</dbReference>
<dbReference type="InterPro" id="IPR018708">
    <property type="entry name" value="DUF2225"/>
</dbReference>